<dbReference type="Proteomes" id="UP000291236">
    <property type="component" value="Chromosome"/>
</dbReference>
<keyword evidence="2" id="KW-1185">Reference proteome</keyword>
<proteinExistence type="predicted"/>
<gene>
    <name evidence="1" type="ORF">JCM31447_12680</name>
</gene>
<evidence type="ECO:0008006" key="3">
    <source>
        <dbReference type="Google" id="ProtNLM"/>
    </source>
</evidence>
<dbReference type="EMBL" id="AP019368">
    <property type="protein sequence ID" value="BBH52825.1"/>
    <property type="molecule type" value="Genomic_DNA"/>
</dbReference>
<sequence>MCIEPFEMPWLEKTGAVIIRRPVEEIDKSFFAQLERGDILFIDSSHVIRPQGDVLYEYLELLPSLKVGVIVHIHDIFSPKDYMDLWVKEEVRLWNEQYLLEAFLTSNSHWKIIGALNYLYHNHFEQFKNSCPFFDNINQPVSLYIEKVN</sequence>
<evidence type="ECO:0000313" key="1">
    <source>
        <dbReference type="EMBL" id="BBH52825.1"/>
    </source>
</evidence>
<reference evidence="1 2" key="1">
    <citation type="submission" date="2018-12" db="EMBL/GenBank/DDBJ databases">
        <title>Rubrispira sanarue gen. nov., sp., nov., a member of the order Silvanigrellales, isolated from a brackish lake in Hamamatsu Japan.</title>
        <authorList>
            <person name="Maejima Y."/>
            <person name="Iino T."/>
            <person name="Muraguchi Y."/>
            <person name="Fukuda K."/>
            <person name="Nojiri H."/>
            <person name="Ohkuma M."/>
            <person name="Moriuchi R."/>
            <person name="Dohra H."/>
            <person name="Kimbara K."/>
            <person name="Shintani M."/>
        </authorList>
    </citation>
    <scope>NUCLEOTIDE SEQUENCE [LARGE SCALE GENOMIC DNA]</scope>
    <source>
        <strain evidence="1 2">RF1110005</strain>
    </source>
</reference>
<evidence type="ECO:0000313" key="2">
    <source>
        <dbReference type="Proteomes" id="UP000291236"/>
    </source>
</evidence>
<dbReference type="Pfam" id="PF13578">
    <property type="entry name" value="Methyltransf_24"/>
    <property type="match status" value="1"/>
</dbReference>
<accession>A0A4P2VTT4</accession>
<dbReference type="KEGG" id="sbf:JCM31447_12680"/>
<dbReference type="InterPro" id="IPR029063">
    <property type="entry name" value="SAM-dependent_MTases_sf"/>
</dbReference>
<name>A0A4P2VTT4_FLUSA</name>
<protein>
    <recommendedName>
        <fullName evidence="3">Class I SAM-dependent methyltransferase</fullName>
    </recommendedName>
</protein>
<organism evidence="1 2">
    <name type="scientific">Fluviispira sanaruensis</name>
    <dbReference type="NCBI Taxonomy" id="2493639"/>
    <lineage>
        <taxon>Bacteria</taxon>
        <taxon>Pseudomonadati</taxon>
        <taxon>Bdellovibrionota</taxon>
        <taxon>Oligoflexia</taxon>
        <taxon>Silvanigrellales</taxon>
        <taxon>Silvanigrellaceae</taxon>
        <taxon>Fluviispira</taxon>
    </lineage>
</organism>
<dbReference type="Gene3D" id="3.40.50.150">
    <property type="entry name" value="Vaccinia Virus protein VP39"/>
    <property type="match status" value="1"/>
</dbReference>
<dbReference type="AlphaFoldDB" id="A0A4P2VTT4"/>